<evidence type="ECO:0000313" key="1">
    <source>
        <dbReference type="EMBL" id="MBW0556240.1"/>
    </source>
</evidence>
<accession>A0A9Q3J6P8</accession>
<keyword evidence="2" id="KW-1185">Reference proteome</keyword>
<dbReference type="Proteomes" id="UP000765509">
    <property type="component" value="Unassembled WGS sequence"/>
</dbReference>
<proteinExistence type="predicted"/>
<evidence type="ECO:0000313" key="2">
    <source>
        <dbReference type="Proteomes" id="UP000765509"/>
    </source>
</evidence>
<organism evidence="1 2">
    <name type="scientific">Austropuccinia psidii MF-1</name>
    <dbReference type="NCBI Taxonomy" id="1389203"/>
    <lineage>
        <taxon>Eukaryota</taxon>
        <taxon>Fungi</taxon>
        <taxon>Dikarya</taxon>
        <taxon>Basidiomycota</taxon>
        <taxon>Pucciniomycotina</taxon>
        <taxon>Pucciniomycetes</taxon>
        <taxon>Pucciniales</taxon>
        <taxon>Sphaerophragmiaceae</taxon>
        <taxon>Austropuccinia</taxon>
    </lineage>
</organism>
<name>A0A9Q3J6P8_9BASI</name>
<protein>
    <recommendedName>
        <fullName evidence="3">Integrase catalytic domain-containing protein</fullName>
    </recommendedName>
</protein>
<dbReference type="AlphaFoldDB" id="A0A9Q3J6P8"/>
<dbReference type="EMBL" id="AVOT02063600">
    <property type="protein sequence ID" value="MBW0556240.1"/>
    <property type="molecule type" value="Genomic_DNA"/>
</dbReference>
<evidence type="ECO:0008006" key="3">
    <source>
        <dbReference type="Google" id="ProtNLM"/>
    </source>
</evidence>
<sequence>MDWVTALPSGGDRRFNACLVLFDRSRTPIFLPFHKDRTAMSTAIMIWNRVIRHTVLLQNIINNRDPKFTPASWKDLQNLFGTNSSF</sequence>
<comment type="caution">
    <text evidence="1">The sequence shown here is derived from an EMBL/GenBank/DDBJ whole genome shotgun (WGS) entry which is preliminary data.</text>
</comment>
<gene>
    <name evidence="1" type="ORF">O181_095955</name>
</gene>
<reference evidence="1" key="1">
    <citation type="submission" date="2021-03" db="EMBL/GenBank/DDBJ databases">
        <title>Draft genome sequence of rust myrtle Austropuccinia psidii MF-1, a brazilian biotype.</title>
        <authorList>
            <person name="Quecine M.C."/>
            <person name="Pachon D.M.R."/>
            <person name="Bonatelli M.L."/>
            <person name="Correr F.H."/>
            <person name="Franceschini L.M."/>
            <person name="Leite T.F."/>
            <person name="Margarido G.R.A."/>
            <person name="Almeida C.A."/>
            <person name="Ferrarezi J.A."/>
            <person name="Labate C.A."/>
        </authorList>
    </citation>
    <scope>NUCLEOTIDE SEQUENCE</scope>
    <source>
        <strain evidence="1">MF-1</strain>
    </source>
</reference>